<dbReference type="WBParaSite" id="PS1159_v2.g20312.t1">
    <property type="protein sequence ID" value="PS1159_v2.g20312.t1"/>
    <property type="gene ID" value="PS1159_v2.g20312"/>
</dbReference>
<evidence type="ECO:0000313" key="1">
    <source>
        <dbReference type="Proteomes" id="UP000887580"/>
    </source>
</evidence>
<organism evidence="1 2">
    <name type="scientific">Panagrolaimus sp. PS1159</name>
    <dbReference type="NCBI Taxonomy" id="55785"/>
    <lineage>
        <taxon>Eukaryota</taxon>
        <taxon>Metazoa</taxon>
        <taxon>Ecdysozoa</taxon>
        <taxon>Nematoda</taxon>
        <taxon>Chromadorea</taxon>
        <taxon>Rhabditida</taxon>
        <taxon>Tylenchina</taxon>
        <taxon>Panagrolaimomorpha</taxon>
        <taxon>Panagrolaimoidea</taxon>
        <taxon>Panagrolaimidae</taxon>
        <taxon>Panagrolaimus</taxon>
    </lineage>
</organism>
<evidence type="ECO:0000313" key="2">
    <source>
        <dbReference type="WBParaSite" id="PS1159_v2.g20312.t1"/>
    </source>
</evidence>
<accession>A0AC35FTH2</accession>
<name>A0AC35FTH2_9BILA</name>
<reference evidence="2" key="1">
    <citation type="submission" date="2022-11" db="UniProtKB">
        <authorList>
            <consortium name="WormBaseParasite"/>
        </authorList>
    </citation>
    <scope>IDENTIFICATION</scope>
</reference>
<protein>
    <submittedName>
        <fullName evidence="2">BPTI/Kunitz inhibitor domain-containing protein</fullName>
    </submittedName>
</protein>
<dbReference type="Proteomes" id="UP000887580">
    <property type="component" value="Unplaced"/>
</dbReference>
<sequence length="975" mass="107484">MCSLEIQKNSYYCHIGADSSTSVCCQALVSNPCNEILSKGEGNAALTRYYYDAEKRQCLPFNYLGTKGNTNNFLTKEICEELCPVWVNPCIKGEPLLGINSKPTQCHQRQPCVAGYYCHIGYDDETTVCCPSENDACSIPMSQGFGPHVMSRWYYDSLQRQCKQFTYKGLRGNENNFLLRDHCEQTCPVWENPCPSGDPILGSDNKPKQCFPGQDNTCPSTHWCHAGLSLSSTVCCPGRQDPCVLAVSAGSGIGNQQRWFFDMTIKQCKSFVYKGIKGNANNFATKEDCEQRCPVFVDPCPLTYAYAGVSSLPVQYVKCSPENQQCPQNFWCHLGQSQETTVCCPNAVKPCTLPSKVQGTGELRLTRWSYDTNSRACEPFEYFGIKGNQNNFLTREACESSCPAFENPCKSGDPFMIGGKPQFCKRETPCPANYYCHIGVDDKKYCCPAMGGDPCGQPMDRGIGGAQLSRWYWDVSRQCCLPFSYCGQKGTQNNFLTKQDCEQTCFEIDNPCALGEPQMISPNEVRFCSISNPLTCAPSYWCHYGATEQTTLCCPGRVEPQDVCQQPMAQGTGNGQLFRWYYNSISQCCLQFTYRGREGNQNNFLTREECEQQCVSINVCPYGQPQKGLTGGRPILCTFNGTECAPNHFCHLGLVPDENQCCPGEPTNPAACQGLPPQEGIAGPTGSQPMERWYYEVTTMSCKPFTFDGRKGNQNNFLSEADCAATCQVFVNPCSLPISMPPQTCSIDNPNTCSGGSYCHIGGSPTTTICCPSEGDPCQLPLNCGMGNEQLSRWYFNQQSGNCQPFIYLGMKGNQNNFLSQQMCESACAINPCAEGNPFIGVDGRTQTCSASQSLNMCPSSYWCHIGADQTTTVCCPGASQNSCNLPMSTGEGNANLERYYFDSSSKTCRQFIYNGLKGNQNNFLTLRSCQLACQPLDNPCIGQPATTPSGQVLFCSATNKDTCPGKFTFFDKLL</sequence>
<proteinExistence type="predicted"/>